<dbReference type="Gene3D" id="2.60.40.1890">
    <property type="entry name" value="PCu(A)C copper chaperone"/>
    <property type="match status" value="1"/>
</dbReference>
<comment type="caution">
    <text evidence="2">The sequence shown here is derived from an EMBL/GenBank/DDBJ whole genome shotgun (WGS) entry which is preliminary data.</text>
</comment>
<feature type="compositionally biased region" description="Low complexity" evidence="1">
    <location>
        <begin position="241"/>
        <end position="256"/>
    </location>
</feature>
<feature type="region of interest" description="Disordered" evidence="1">
    <location>
        <begin position="238"/>
        <end position="289"/>
    </location>
</feature>
<keyword evidence="3" id="KW-1185">Reference proteome</keyword>
<sequence length="289" mass="27935">MIRNSRRVAALAIAGAVAIAPVISGCGAGEEPQTAAPTRLTEAVNASVPEGRPALDLRNVFLLGPQPEQALAPGASLPLYGTIINQRQDRADKLVAVSAEGFAQAKITGGSLALPPADASGRGSSTALLGQAAASPAPQASASASPTASAKPGKKPSAKPSATTSATPAAGASTEPAAAPPAPPAAGGKAPLVVLTGLNRQLLGGETIKVTLQFEKAGKVELSVPVIPQQGEYASYPAATGGTPLPGASASASPAATDEHGATPSAGATPSEGGHEGATASPTATPSGH</sequence>
<evidence type="ECO:0000256" key="1">
    <source>
        <dbReference type="SAM" id="MobiDB-lite"/>
    </source>
</evidence>
<dbReference type="AlphaFoldDB" id="A0A7K0BUL1"/>
<dbReference type="EMBL" id="WEGH01000002">
    <property type="protein sequence ID" value="MQY04374.1"/>
    <property type="molecule type" value="Genomic_DNA"/>
</dbReference>
<gene>
    <name evidence="2" type="ORF">ACRB68_24270</name>
</gene>
<accession>A0A7K0BUL1</accession>
<name>A0A7K0BUL1_9ACTN</name>
<feature type="compositionally biased region" description="Polar residues" evidence="1">
    <location>
        <begin position="280"/>
        <end position="289"/>
    </location>
</feature>
<evidence type="ECO:0000313" key="2">
    <source>
        <dbReference type="EMBL" id="MQY04374.1"/>
    </source>
</evidence>
<dbReference type="PROSITE" id="PS51257">
    <property type="entry name" value="PROKAR_LIPOPROTEIN"/>
    <property type="match status" value="1"/>
</dbReference>
<feature type="compositionally biased region" description="Low complexity" evidence="1">
    <location>
        <begin position="158"/>
        <end position="177"/>
    </location>
</feature>
<evidence type="ECO:0000313" key="3">
    <source>
        <dbReference type="Proteomes" id="UP000487268"/>
    </source>
</evidence>
<feature type="region of interest" description="Disordered" evidence="1">
    <location>
        <begin position="111"/>
        <end position="187"/>
    </location>
</feature>
<dbReference type="SUPFAM" id="SSF110087">
    <property type="entry name" value="DR1885-like metal-binding protein"/>
    <property type="match status" value="1"/>
</dbReference>
<dbReference type="InterPro" id="IPR036182">
    <property type="entry name" value="PCuAC_sf"/>
</dbReference>
<evidence type="ECO:0008006" key="4">
    <source>
        <dbReference type="Google" id="ProtNLM"/>
    </source>
</evidence>
<dbReference type="Proteomes" id="UP000487268">
    <property type="component" value="Unassembled WGS sequence"/>
</dbReference>
<protein>
    <recommendedName>
        <fullName evidence="4">Lipoprotein</fullName>
    </recommendedName>
</protein>
<feature type="compositionally biased region" description="Low complexity" evidence="1">
    <location>
        <begin position="126"/>
        <end position="151"/>
    </location>
</feature>
<organism evidence="2 3">
    <name type="scientific">Actinomadura macrotermitis</name>
    <dbReference type="NCBI Taxonomy" id="2585200"/>
    <lineage>
        <taxon>Bacteria</taxon>
        <taxon>Bacillati</taxon>
        <taxon>Actinomycetota</taxon>
        <taxon>Actinomycetes</taxon>
        <taxon>Streptosporangiales</taxon>
        <taxon>Thermomonosporaceae</taxon>
        <taxon>Actinomadura</taxon>
    </lineage>
</organism>
<reference evidence="2 3" key="1">
    <citation type="submission" date="2019-10" db="EMBL/GenBank/DDBJ databases">
        <title>Actinomadura rubteroloni sp. nov. and Actinomadura macrotermitis sp. nov., isolated from the gut of fungus growing-termite Macrotermes natalensis.</title>
        <authorList>
            <person name="Benndorf R."/>
            <person name="Martin K."/>
            <person name="Kuefner M."/>
            <person name="De Beer W."/>
            <person name="Kaster A.-K."/>
            <person name="Vollmers J."/>
            <person name="Poulsen M."/>
            <person name="Beemelmanns C."/>
        </authorList>
    </citation>
    <scope>NUCLEOTIDE SEQUENCE [LARGE SCALE GENOMIC DNA]</scope>
    <source>
        <strain evidence="2 3">RB68</strain>
    </source>
</reference>
<proteinExistence type="predicted"/>